<evidence type="ECO:0000313" key="11">
    <source>
        <dbReference type="Proteomes" id="UP001301958"/>
    </source>
</evidence>
<evidence type="ECO:0000256" key="2">
    <source>
        <dbReference type="ARBA" id="ARBA00022741"/>
    </source>
</evidence>
<sequence>MSISSFKHKLQDWISLDDREWKYNVPNLPSPQKLDDAKLIKTVSLIMKADRQEIVLTLVRAQDNRAIRSDPLSRFLVVSVSEFRPPPRQASAPAAATPKSLQPSTPRECVDYTIRLLSTGVILQGVHYHFYGHSNSQLKSRTVFLYAAPKDIISRKVEALGDFSSMKTVGKKAKRIGLLFSTAQVAMHVDPARVEDIPDIESADYVYTDGCGLISPILATDLARRVRILFRDTRYTPSVFQIRYRGYKGVVTVDPTMKKGDPKILLKMRSSMRKFKGGDDYSFSVVEYSKPYGYGYLNDEVVVLLHALGIGREVFARKQKEHFEFLAEATRDPMAAFRFLCYVNETALAERALMDDDEKWEKGEMQKRVGKFAKAEYAKMLNKRDEQKCRILIPKSRLLFGVCDAWGVLKEGECAVKVTLVADGQPTALTGMEVLVTRNPCLHPGDMQKFKAVQKPELDHLVDCIVFSTKGRRPAADLMSGGDLDGDTFFVCWDKDVIPSTISQPAQYPGVKEPLRFTPITDQDRLEYFARYTNASLGRVKNLYLDWARARGPMAPECQELNRLFSQCVDGNRIKIPQKLEKAPLPPPESPPFILDYLHDAAKDLIFKNKRQASTDVLDGHDFDAVRLLLKRDDVAMSEFELICMTQRWCQENDARLEDFLDYFDFNVLTAEEKAWVLQQIPPSVKIPPLVMNAVSYSNLIEEDAARRFHLKHHGFHWKCIFDSYSRDRMATFLDVASKSMETFHRKLIILKVDERLTIAIYIPRKIEPSQDCVVDDSVRLFAFPHTQGTETQSRMTLPTKITYRLYCDERTFQLFEGQRANTWIFINRGPSDDSSYRAAGTVRDRRKQRQATLDDGTNFDFRASIAVDKFSRNLQRHVGRVNRNGVSAAEIYVISNRDVKSMRNLDLWLDHIDSDTVLPLFDEEAEEYVIPTIKDVDWSAEEGFIAEIICRGNLTVLRELRSSDKLLQLFSWLREHDQTPLLLKCYDYLLAAVSSRDPNRETRLGPAETLRTMMEFLHHAPVLAICFGRMAPIEVTDEASEDLATTLEVYAFEVLCGFILSANTTRELVVAPLKSYLARVRGLTLNQFLDLVELVSLTVRQPEIAMDILLECLETESARLLVGRPALIQHFVRNVIAIALEHVDEASEQAKENRPRRDLLQLKLLEDARDGYGVVEVVFRIDSESSKLENAAHVRLTAASIPVNSPLAKPASIDALVIHSEQGFGRFQCFHPLPPFYSRTQWRLTYCGPYTTTKTMFDAVREFATNPVECCQISQQILGLQTGIPSSTTSQKLTPIFSSSLNPSQADAVRTSLKAPILYLWGPPGTGKTQTIISIILSLQSNFPDSRILVTAPTHNAVDNVLSRYLSHSSNPIEPLRVSTEVKKVSSALRKYTVDAMLKGSDIHSNRSAWNAAKKRVKSSRIVFSTCIGSSLGLLRGELFEIVIIDEASQQTEGASLVPLVKGCQRAVLVGDHVQLRPTVGKNCGAVGGDVSLFERGFTGKGGMEKRMLDTQYRMCDDIGRFISGEFYEGKLKNGVEGKGGGAVGKVLAVKKRMIFLECGVREEVGGKSKCNVGQADLCLRVCKKLAAVGDESTEDEKKVLSVAVLTPYAKQVEMMKKMLSAVSGGSLVIEVSSIDGFQGREADVVVFVTVRCNESREIGFLKDARRMNVALTRGKDAVIIIGNKGTLMGTEDEESAGLWKRVVGACDVVEGLE</sequence>
<dbReference type="PANTHER" id="PTHR23079">
    <property type="entry name" value="RNA-DEPENDENT RNA POLYMERASE"/>
    <property type="match status" value="1"/>
</dbReference>
<dbReference type="GO" id="GO:0030422">
    <property type="term" value="P:siRNA processing"/>
    <property type="evidence" value="ECO:0007669"/>
    <property type="project" value="TreeGrafter"/>
</dbReference>
<dbReference type="InterPro" id="IPR007855">
    <property type="entry name" value="RDRP"/>
</dbReference>
<keyword evidence="3" id="KW-0378">Hydrolase</keyword>
<dbReference type="GO" id="GO:0004386">
    <property type="term" value="F:helicase activity"/>
    <property type="evidence" value="ECO:0007669"/>
    <property type="project" value="UniProtKB-KW"/>
</dbReference>
<dbReference type="Pfam" id="PF13086">
    <property type="entry name" value="AAA_11"/>
    <property type="match status" value="2"/>
</dbReference>
<feature type="region of interest" description="Disordered" evidence="6">
    <location>
        <begin position="85"/>
        <end position="104"/>
    </location>
</feature>
<dbReference type="InterPro" id="IPR027417">
    <property type="entry name" value="P-loop_NTPase"/>
</dbReference>
<keyword evidence="2" id="KW-0547">Nucleotide-binding</keyword>
<keyword evidence="4" id="KW-0347">Helicase</keyword>
<evidence type="ECO:0000256" key="1">
    <source>
        <dbReference type="ARBA" id="ARBA00007913"/>
    </source>
</evidence>
<organism evidence="10 11">
    <name type="scientific">Podospora fimiseda</name>
    <dbReference type="NCBI Taxonomy" id="252190"/>
    <lineage>
        <taxon>Eukaryota</taxon>
        <taxon>Fungi</taxon>
        <taxon>Dikarya</taxon>
        <taxon>Ascomycota</taxon>
        <taxon>Pezizomycotina</taxon>
        <taxon>Sordariomycetes</taxon>
        <taxon>Sordariomycetidae</taxon>
        <taxon>Sordariales</taxon>
        <taxon>Podosporaceae</taxon>
        <taxon>Podospora</taxon>
    </lineage>
</organism>
<feature type="domain" description="RDRP core" evidence="7">
    <location>
        <begin position="62"/>
        <end position="601"/>
    </location>
</feature>
<evidence type="ECO:0000256" key="5">
    <source>
        <dbReference type="ARBA" id="ARBA00022840"/>
    </source>
</evidence>
<dbReference type="InterPro" id="IPR041679">
    <property type="entry name" value="DNA2/NAM7-like_C"/>
</dbReference>
<evidence type="ECO:0000256" key="6">
    <source>
        <dbReference type="SAM" id="MobiDB-lite"/>
    </source>
</evidence>
<dbReference type="SUPFAM" id="SSF52540">
    <property type="entry name" value="P-loop containing nucleoside triphosphate hydrolases"/>
    <property type="match status" value="1"/>
</dbReference>
<dbReference type="PANTHER" id="PTHR23079:SF55">
    <property type="entry name" value="RNA-DIRECTED RNA POLYMERASE"/>
    <property type="match status" value="1"/>
</dbReference>
<dbReference type="GO" id="GO:0003723">
    <property type="term" value="F:RNA binding"/>
    <property type="evidence" value="ECO:0007669"/>
    <property type="project" value="UniProtKB-KW"/>
</dbReference>
<dbReference type="InterPro" id="IPR041677">
    <property type="entry name" value="DNA2/NAM7_AAA_11"/>
</dbReference>
<dbReference type="CDD" id="cd18808">
    <property type="entry name" value="SF1_C_Upf1"/>
    <property type="match status" value="1"/>
</dbReference>
<dbReference type="Pfam" id="PF05183">
    <property type="entry name" value="RdRP"/>
    <property type="match status" value="1"/>
</dbReference>
<feature type="compositionally biased region" description="Low complexity" evidence="6">
    <location>
        <begin position="89"/>
        <end position="98"/>
    </location>
</feature>
<keyword evidence="11" id="KW-1185">Reference proteome</keyword>
<proteinExistence type="inferred from homology"/>
<feature type="domain" description="DNA2/NAM7 helicase helicase" evidence="8">
    <location>
        <begin position="1413"/>
        <end position="1481"/>
    </location>
</feature>
<evidence type="ECO:0000259" key="9">
    <source>
        <dbReference type="Pfam" id="PF13087"/>
    </source>
</evidence>
<reference evidence="10" key="1">
    <citation type="journal article" date="2023" name="Mol. Phylogenet. Evol.">
        <title>Genome-scale phylogeny and comparative genomics of the fungal order Sordariales.</title>
        <authorList>
            <person name="Hensen N."/>
            <person name="Bonometti L."/>
            <person name="Westerberg I."/>
            <person name="Brannstrom I.O."/>
            <person name="Guillou S."/>
            <person name="Cros-Aarteil S."/>
            <person name="Calhoun S."/>
            <person name="Haridas S."/>
            <person name="Kuo A."/>
            <person name="Mondo S."/>
            <person name="Pangilinan J."/>
            <person name="Riley R."/>
            <person name="LaButti K."/>
            <person name="Andreopoulos B."/>
            <person name="Lipzen A."/>
            <person name="Chen C."/>
            <person name="Yan M."/>
            <person name="Daum C."/>
            <person name="Ng V."/>
            <person name="Clum A."/>
            <person name="Steindorff A."/>
            <person name="Ohm R.A."/>
            <person name="Martin F."/>
            <person name="Silar P."/>
            <person name="Natvig D.O."/>
            <person name="Lalanne C."/>
            <person name="Gautier V."/>
            <person name="Ament-Velasquez S.L."/>
            <person name="Kruys A."/>
            <person name="Hutchinson M.I."/>
            <person name="Powell A.J."/>
            <person name="Barry K."/>
            <person name="Miller A.N."/>
            <person name="Grigoriev I.V."/>
            <person name="Debuchy R."/>
            <person name="Gladieux P."/>
            <person name="Hiltunen Thoren M."/>
            <person name="Johannesson H."/>
        </authorList>
    </citation>
    <scope>NUCLEOTIDE SEQUENCE</scope>
    <source>
        <strain evidence="10">CBS 990.96</strain>
    </source>
</reference>
<feature type="domain" description="DNA2/NAM7 helicase-like C-terminal" evidence="9">
    <location>
        <begin position="1491"/>
        <end position="1686"/>
    </location>
</feature>
<protein>
    <submittedName>
        <fullName evidence="10">RNA dependent RNA polymerase-domain-containing protein</fullName>
    </submittedName>
</protein>
<dbReference type="InterPro" id="IPR057596">
    <property type="entry name" value="RDRP_core"/>
</dbReference>
<keyword evidence="5" id="KW-0067">ATP-binding</keyword>
<dbReference type="GO" id="GO:0005524">
    <property type="term" value="F:ATP binding"/>
    <property type="evidence" value="ECO:0007669"/>
    <property type="project" value="UniProtKB-KW"/>
</dbReference>
<dbReference type="InterPro" id="IPR047187">
    <property type="entry name" value="SF1_C_Upf1"/>
</dbReference>
<dbReference type="GO" id="GO:0016787">
    <property type="term" value="F:hydrolase activity"/>
    <property type="evidence" value="ECO:0007669"/>
    <property type="project" value="UniProtKB-KW"/>
</dbReference>
<evidence type="ECO:0000259" key="7">
    <source>
        <dbReference type="Pfam" id="PF05183"/>
    </source>
</evidence>
<dbReference type="EMBL" id="MU865551">
    <property type="protein sequence ID" value="KAK4221410.1"/>
    <property type="molecule type" value="Genomic_DNA"/>
</dbReference>
<comment type="similarity">
    <text evidence="1">Belongs to the DNA2/NAM7 helicase family.</text>
</comment>
<reference evidence="10" key="2">
    <citation type="submission" date="2023-05" db="EMBL/GenBank/DDBJ databases">
        <authorList>
            <consortium name="Lawrence Berkeley National Laboratory"/>
            <person name="Steindorff A."/>
            <person name="Hensen N."/>
            <person name="Bonometti L."/>
            <person name="Westerberg I."/>
            <person name="Brannstrom I.O."/>
            <person name="Guillou S."/>
            <person name="Cros-Aarteil S."/>
            <person name="Calhoun S."/>
            <person name="Haridas S."/>
            <person name="Kuo A."/>
            <person name="Mondo S."/>
            <person name="Pangilinan J."/>
            <person name="Riley R."/>
            <person name="Labutti K."/>
            <person name="Andreopoulos B."/>
            <person name="Lipzen A."/>
            <person name="Chen C."/>
            <person name="Yanf M."/>
            <person name="Daum C."/>
            <person name="Ng V."/>
            <person name="Clum A."/>
            <person name="Ohm R."/>
            <person name="Martin F."/>
            <person name="Silar P."/>
            <person name="Natvig D."/>
            <person name="Lalanne C."/>
            <person name="Gautier V."/>
            <person name="Ament-Velasquez S.L."/>
            <person name="Kruys A."/>
            <person name="Hutchinson M.I."/>
            <person name="Powell A.J."/>
            <person name="Barry K."/>
            <person name="Miller A.N."/>
            <person name="Grigoriev I.V."/>
            <person name="Debuchy R."/>
            <person name="Gladieux P."/>
            <person name="Thoren M.H."/>
            <person name="Johannesson H."/>
        </authorList>
    </citation>
    <scope>NUCLEOTIDE SEQUENCE</scope>
    <source>
        <strain evidence="10">CBS 990.96</strain>
    </source>
</reference>
<dbReference type="GO" id="GO:0003968">
    <property type="term" value="F:RNA-directed RNA polymerase activity"/>
    <property type="evidence" value="ECO:0007669"/>
    <property type="project" value="UniProtKB-KW"/>
</dbReference>
<gene>
    <name evidence="10" type="ORF">QBC38DRAFT_522412</name>
</gene>
<dbReference type="GO" id="GO:0031380">
    <property type="term" value="C:nuclear RNA-directed RNA polymerase complex"/>
    <property type="evidence" value="ECO:0007669"/>
    <property type="project" value="TreeGrafter"/>
</dbReference>
<name>A0AAN7BGI0_9PEZI</name>
<dbReference type="Gene3D" id="3.40.50.300">
    <property type="entry name" value="P-loop containing nucleotide triphosphate hydrolases"/>
    <property type="match status" value="3"/>
</dbReference>
<comment type="caution">
    <text evidence="10">The sequence shown here is derived from an EMBL/GenBank/DDBJ whole genome shotgun (WGS) entry which is preliminary data.</text>
</comment>
<dbReference type="FunFam" id="3.40.50.300:FF:000326">
    <property type="entry name" value="P-loop containing nucleoside triphosphate hydrolase"/>
    <property type="match status" value="1"/>
</dbReference>
<evidence type="ECO:0000256" key="4">
    <source>
        <dbReference type="ARBA" id="ARBA00022806"/>
    </source>
</evidence>
<evidence type="ECO:0000259" key="8">
    <source>
        <dbReference type="Pfam" id="PF13086"/>
    </source>
</evidence>
<evidence type="ECO:0000313" key="10">
    <source>
        <dbReference type="EMBL" id="KAK4221410.1"/>
    </source>
</evidence>
<feature type="domain" description="DNA2/NAM7 helicase helicase" evidence="8">
    <location>
        <begin position="1302"/>
        <end position="1407"/>
    </location>
</feature>
<accession>A0AAN7BGI0</accession>
<evidence type="ECO:0000256" key="3">
    <source>
        <dbReference type="ARBA" id="ARBA00022801"/>
    </source>
</evidence>
<dbReference type="GO" id="GO:0005694">
    <property type="term" value="C:chromosome"/>
    <property type="evidence" value="ECO:0007669"/>
    <property type="project" value="UniProtKB-ARBA"/>
</dbReference>
<dbReference type="Pfam" id="PF13087">
    <property type="entry name" value="AAA_12"/>
    <property type="match status" value="1"/>
</dbReference>
<dbReference type="Proteomes" id="UP001301958">
    <property type="component" value="Unassembled WGS sequence"/>
</dbReference>